<keyword evidence="10" id="KW-1185">Reference proteome</keyword>
<feature type="compositionally biased region" description="Polar residues" evidence="7">
    <location>
        <begin position="601"/>
        <end position="611"/>
    </location>
</feature>
<evidence type="ECO:0000256" key="6">
    <source>
        <dbReference type="PROSITE-ProRule" id="PRU00175"/>
    </source>
</evidence>
<feature type="region of interest" description="Disordered" evidence="7">
    <location>
        <begin position="519"/>
        <end position="611"/>
    </location>
</feature>
<feature type="compositionally biased region" description="Polar residues" evidence="7">
    <location>
        <begin position="404"/>
        <end position="416"/>
    </location>
</feature>
<dbReference type="OrthoDB" id="302966at2759"/>
<dbReference type="GO" id="GO:0005737">
    <property type="term" value="C:cytoplasm"/>
    <property type="evidence" value="ECO:0007669"/>
    <property type="project" value="UniProtKB-SubCell"/>
</dbReference>
<dbReference type="InterPro" id="IPR013083">
    <property type="entry name" value="Znf_RING/FYVE/PHD"/>
</dbReference>
<protein>
    <recommendedName>
        <fullName evidence="8">RING-type domain-containing protein</fullName>
    </recommendedName>
</protein>
<keyword evidence="4 6" id="KW-0863">Zinc-finger</keyword>
<feature type="compositionally biased region" description="Basic and acidic residues" evidence="7">
    <location>
        <begin position="519"/>
        <end position="546"/>
    </location>
</feature>
<feature type="compositionally biased region" description="Polar residues" evidence="7">
    <location>
        <begin position="582"/>
        <end position="593"/>
    </location>
</feature>
<dbReference type="AlphaFoldDB" id="A0A6A6URJ7"/>
<dbReference type="InterPro" id="IPR001841">
    <property type="entry name" value="Znf_RING"/>
</dbReference>
<gene>
    <name evidence="9" type="ORF">BT63DRAFT_583</name>
</gene>
<evidence type="ECO:0000256" key="1">
    <source>
        <dbReference type="ARBA" id="ARBA00004496"/>
    </source>
</evidence>
<feature type="domain" description="RING-type" evidence="8">
    <location>
        <begin position="192"/>
        <end position="242"/>
    </location>
</feature>
<dbReference type="PROSITE" id="PS00518">
    <property type="entry name" value="ZF_RING_1"/>
    <property type="match status" value="1"/>
</dbReference>
<organism evidence="9 10">
    <name type="scientific">Microthyrium microscopicum</name>
    <dbReference type="NCBI Taxonomy" id="703497"/>
    <lineage>
        <taxon>Eukaryota</taxon>
        <taxon>Fungi</taxon>
        <taxon>Dikarya</taxon>
        <taxon>Ascomycota</taxon>
        <taxon>Pezizomycotina</taxon>
        <taxon>Dothideomycetes</taxon>
        <taxon>Dothideomycetes incertae sedis</taxon>
        <taxon>Microthyriales</taxon>
        <taxon>Microthyriaceae</taxon>
        <taxon>Microthyrium</taxon>
    </lineage>
</organism>
<dbReference type="InterPro" id="IPR027370">
    <property type="entry name" value="Znf-RING_euk"/>
</dbReference>
<reference evidence="9" key="1">
    <citation type="journal article" date="2020" name="Stud. Mycol.">
        <title>101 Dothideomycetes genomes: a test case for predicting lifestyles and emergence of pathogens.</title>
        <authorList>
            <person name="Haridas S."/>
            <person name="Albert R."/>
            <person name="Binder M."/>
            <person name="Bloem J."/>
            <person name="Labutti K."/>
            <person name="Salamov A."/>
            <person name="Andreopoulos B."/>
            <person name="Baker S."/>
            <person name="Barry K."/>
            <person name="Bills G."/>
            <person name="Bluhm B."/>
            <person name="Cannon C."/>
            <person name="Castanera R."/>
            <person name="Culley D."/>
            <person name="Daum C."/>
            <person name="Ezra D."/>
            <person name="Gonzalez J."/>
            <person name="Henrissat B."/>
            <person name="Kuo A."/>
            <person name="Liang C."/>
            <person name="Lipzen A."/>
            <person name="Lutzoni F."/>
            <person name="Magnuson J."/>
            <person name="Mondo S."/>
            <person name="Nolan M."/>
            <person name="Ohm R."/>
            <person name="Pangilinan J."/>
            <person name="Park H.-J."/>
            <person name="Ramirez L."/>
            <person name="Alfaro M."/>
            <person name="Sun H."/>
            <person name="Tritt A."/>
            <person name="Yoshinaga Y."/>
            <person name="Zwiers L.-H."/>
            <person name="Turgeon B."/>
            <person name="Goodwin S."/>
            <person name="Spatafora J."/>
            <person name="Crous P."/>
            <person name="Grigoriev I."/>
        </authorList>
    </citation>
    <scope>NUCLEOTIDE SEQUENCE</scope>
    <source>
        <strain evidence="9">CBS 115976</strain>
    </source>
</reference>
<evidence type="ECO:0000256" key="7">
    <source>
        <dbReference type="SAM" id="MobiDB-lite"/>
    </source>
</evidence>
<keyword evidence="2" id="KW-0963">Cytoplasm</keyword>
<keyword evidence="5" id="KW-0862">Zinc</keyword>
<feature type="region of interest" description="Disordered" evidence="7">
    <location>
        <begin position="366"/>
        <end position="422"/>
    </location>
</feature>
<evidence type="ECO:0000313" key="10">
    <source>
        <dbReference type="Proteomes" id="UP000799302"/>
    </source>
</evidence>
<dbReference type="GO" id="GO:0045944">
    <property type="term" value="P:positive regulation of transcription by RNA polymerase II"/>
    <property type="evidence" value="ECO:0007669"/>
    <property type="project" value="TreeGrafter"/>
</dbReference>
<dbReference type="PROSITE" id="PS50089">
    <property type="entry name" value="ZF_RING_2"/>
    <property type="match status" value="1"/>
</dbReference>
<accession>A0A6A6URJ7</accession>
<dbReference type="EMBL" id="MU004230">
    <property type="protein sequence ID" value="KAF2674021.1"/>
    <property type="molecule type" value="Genomic_DNA"/>
</dbReference>
<evidence type="ECO:0000256" key="5">
    <source>
        <dbReference type="ARBA" id="ARBA00022833"/>
    </source>
</evidence>
<evidence type="ECO:0000313" key="9">
    <source>
        <dbReference type="EMBL" id="KAF2674021.1"/>
    </source>
</evidence>
<feature type="compositionally biased region" description="Polar residues" evidence="7">
    <location>
        <begin position="685"/>
        <end position="694"/>
    </location>
</feature>
<feature type="region of interest" description="Disordered" evidence="7">
    <location>
        <begin position="1"/>
        <end position="83"/>
    </location>
</feature>
<evidence type="ECO:0000256" key="2">
    <source>
        <dbReference type="ARBA" id="ARBA00022490"/>
    </source>
</evidence>
<proteinExistence type="predicted"/>
<evidence type="ECO:0000256" key="4">
    <source>
        <dbReference type="ARBA" id="ARBA00022771"/>
    </source>
</evidence>
<dbReference type="Proteomes" id="UP000799302">
    <property type="component" value="Unassembled WGS sequence"/>
</dbReference>
<evidence type="ECO:0000256" key="3">
    <source>
        <dbReference type="ARBA" id="ARBA00022723"/>
    </source>
</evidence>
<feature type="compositionally biased region" description="Basic and acidic residues" evidence="7">
    <location>
        <begin position="389"/>
        <end position="402"/>
    </location>
</feature>
<dbReference type="SMART" id="SM00184">
    <property type="entry name" value="RING"/>
    <property type="match status" value="1"/>
</dbReference>
<dbReference type="Pfam" id="PF13445">
    <property type="entry name" value="zf-RING_UBOX"/>
    <property type="match status" value="1"/>
</dbReference>
<keyword evidence="3" id="KW-0479">Metal-binding</keyword>
<dbReference type="CDD" id="cd16536">
    <property type="entry name" value="RING-HC_RNF10"/>
    <property type="match status" value="1"/>
</dbReference>
<dbReference type="PANTHER" id="PTHR12983">
    <property type="entry name" value="RING FINGER 10 FAMILY MEMBER"/>
    <property type="match status" value="1"/>
</dbReference>
<feature type="compositionally biased region" description="Polar residues" evidence="7">
    <location>
        <begin position="1"/>
        <end position="39"/>
    </location>
</feature>
<feature type="compositionally biased region" description="Basic and acidic residues" evidence="7">
    <location>
        <begin position="562"/>
        <end position="576"/>
    </location>
</feature>
<dbReference type="PANTHER" id="PTHR12983:SF9">
    <property type="entry name" value="E3 UBIQUITIN-PROTEIN LIGASE RNF10"/>
    <property type="match status" value="1"/>
</dbReference>
<dbReference type="SUPFAM" id="SSF57850">
    <property type="entry name" value="RING/U-box"/>
    <property type="match status" value="1"/>
</dbReference>
<dbReference type="InterPro" id="IPR017907">
    <property type="entry name" value="Znf_RING_CS"/>
</dbReference>
<sequence>MASNPTIPSIASKTSNTNAPKLASVSPSIPPQASNTGNEAGQRRGGGSGSFGAGAYSRPSVAPRNSSGKKTSSKASKRVRMDEYTRAEAAVMRSSANRRGQTSITHLMEFSHGPRPYLGSHRNYHRHQRSSGSSWHGHHSALDKSRYVHANYRFIVDPRQSYDHHKSDPDEYLDWDSILQILVSLESQSNACPICLDTPTAPRMAKCGHVFCAQCLLRFMHSEEEQPKAYEKKPRHKKCPLCWEPIYMSDVKPVRWYAGNEGPAPREGHDIFLRLMKRPFGSTLALPRDGGAALNTKEDIPWYFAAEVIDYAHIMRGTEDYMKRQIDKDIAAVEEQEQQNELQYGDDTSEWTKKAVRLLKEAKDKFDGIGGPREDEIQPAEPRPSRTSTTEERIPDDWRDESMDSTVSRALDSSESGDARSHPPSEYYFYQGLLHYYLCPLDIRILKEAFGSFSLFPSTILPRVERVSTGHVVDDELRKRSKWLSHLPRGCEVYFLECDWTDTVPSEFLAKFQVEIEKRRKRNHDKDAQDERARLRAEKEEDDKRYAHLRRRSPGEPSQQWFRDDEFQPLVSHDREEDGTEMPSSSPPWTNRQGAGFTSLAHMSTSPSTSRTVWGTAVIASTSPSLGAIADAANHSADDGWLQDWEKDLMKEDEELIAQAEALSLSEERTPAGGGKKKKPKKITLMSTNVRRGA</sequence>
<evidence type="ECO:0000259" key="8">
    <source>
        <dbReference type="PROSITE" id="PS50089"/>
    </source>
</evidence>
<dbReference type="GO" id="GO:0008270">
    <property type="term" value="F:zinc ion binding"/>
    <property type="evidence" value="ECO:0007669"/>
    <property type="project" value="UniProtKB-KW"/>
</dbReference>
<comment type="subcellular location">
    <subcellularLocation>
        <location evidence="1">Cytoplasm</location>
    </subcellularLocation>
</comment>
<feature type="compositionally biased region" description="Basic and acidic residues" evidence="7">
    <location>
        <begin position="366"/>
        <end position="376"/>
    </location>
</feature>
<dbReference type="Gene3D" id="3.30.40.10">
    <property type="entry name" value="Zinc/RING finger domain, C3HC4 (zinc finger)"/>
    <property type="match status" value="1"/>
</dbReference>
<feature type="compositionally biased region" description="Gly residues" evidence="7">
    <location>
        <begin position="43"/>
        <end position="52"/>
    </location>
</feature>
<dbReference type="InterPro" id="IPR039739">
    <property type="entry name" value="MAG2/RNF10"/>
</dbReference>
<feature type="region of interest" description="Disordered" evidence="7">
    <location>
        <begin position="662"/>
        <end position="694"/>
    </location>
</feature>
<dbReference type="GO" id="GO:0000976">
    <property type="term" value="F:transcription cis-regulatory region binding"/>
    <property type="evidence" value="ECO:0007669"/>
    <property type="project" value="TreeGrafter"/>
</dbReference>
<name>A0A6A6URJ7_9PEZI</name>